<organism evidence="2 3">
    <name type="scientific">Gordonia humi</name>
    <dbReference type="NCBI Taxonomy" id="686429"/>
    <lineage>
        <taxon>Bacteria</taxon>
        <taxon>Bacillati</taxon>
        <taxon>Actinomycetota</taxon>
        <taxon>Actinomycetes</taxon>
        <taxon>Mycobacteriales</taxon>
        <taxon>Gordoniaceae</taxon>
        <taxon>Gordonia</taxon>
    </lineage>
</organism>
<dbReference type="AlphaFoldDB" id="A0A840F5G9"/>
<dbReference type="RefSeq" id="WP_246371796.1">
    <property type="nucleotide sequence ID" value="NZ_BAABHL010000041.1"/>
</dbReference>
<feature type="compositionally biased region" description="Low complexity" evidence="1">
    <location>
        <begin position="1"/>
        <end position="15"/>
    </location>
</feature>
<evidence type="ECO:0000256" key="1">
    <source>
        <dbReference type="SAM" id="MobiDB-lite"/>
    </source>
</evidence>
<feature type="region of interest" description="Disordered" evidence="1">
    <location>
        <begin position="1"/>
        <end position="28"/>
    </location>
</feature>
<dbReference type="Proteomes" id="UP000551501">
    <property type="component" value="Unassembled WGS sequence"/>
</dbReference>
<protein>
    <submittedName>
        <fullName evidence="2">Uncharacterized protein</fullName>
    </submittedName>
</protein>
<keyword evidence="3" id="KW-1185">Reference proteome</keyword>
<feature type="compositionally biased region" description="Basic and acidic residues" evidence="1">
    <location>
        <begin position="16"/>
        <end position="28"/>
    </location>
</feature>
<evidence type="ECO:0000313" key="2">
    <source>
        <dbReference type="EMBL" id="MBB4136749.1"/>
    </source>
</evidence>
<accession>A0A840F5G9</accession>
<dbReference type="EMBL" id="JACIFP010000001">
    <property type="protein sequence ID" value="MBB4136749.1"/>
    <property type="molecule type" value="Genomic_DNA"/>
</dbReference>
<sequence>MNAPNPAALAAQAARRNADPGDPDDHPVTETVREILDEVSQIRDAVGDEFDLGATSRQAELLTRAHDALADALEDVGRG</sequence>
<gene>
    <name evidence="2" type="ORF">BKA16_003301</name>
</gene>
<reference evidence="2 3" key="1">
    <citation type="submission" date="2020-08" db="EMBL/GenBank/DDBJ databases">
        <title>Sequencing the genomes of 1000 actinobacteria strains.</title>
        <authorList>
            <person name="Klenk H.-P."/>
        </authorList>
    </citation>
    <scope>NUCLEOTIDE SEQUENCE [LARGE SCALE GENOMIC DNA]</scope>
    <source>
        <strain evidence="2 3">DSM 45298</strain>
    </source>
</reference>
<comment type="caution">
    <text evidence="2">The sequence shown here is derived from an EMBL/GenBank/DDBJ whole genome shotgun (WGS) entry which is preliminary data.</text>
</comment>
<evidence type="ECO:0000313" key="3">
    <source>
        <dbReference type="Proteomes" id="UP000551501"/>
    </source>
</evidence>
<proteinExistence type="predicted"/>
<name>A0A840F5G9_9ACTN</name>